<keyword evidence="10" id="KW-1185">Reference proteome</keyword>
<dbReference type="InterPro" id="IPR016032">
    <property type="entry name" value="Sig_transdc_resp-reg_C-effctor"/>
</dbReference>
<dbReference type="SMART" id="SM00862">
    <property type="entry name" value="Trans_reg_C"/>
    <property type="match status" value="1"/>
</dbReference>
<organism evidence="9 10">
    <name type="scientific">Glutamicibacter uratoxydans</name>
    <name type="common">Arthrobacter uratoxydans</name>
    <dbReference type="NCBI Taxonomy" id="43667"/>
    <lineage>
        <taxon>Bacteria</taxon>
        <taxon>Bacillati</taxon>
        <taxon>Actinomycetota</taxon>
        <taxon>Actinomycetes</taxon>
        <taxon>Micrococcales</taxon>
        <taxon>Micrococcaceae</taxon>
        <taxon>Glutamicibacter</taxon>
    </lineage>
</organism>
<keyword evidence="3 6" id="KW-0238">DNA-binding</keyword>
<keyword evidence="4" id="KW-0804">Transcription</keyword>
<feature type="domain" description="OmpR/PhoB-type" evidence="8">
    <location>
        <begin position="142"/>
        <end position="249"/>
    </location>
</feature>
<evidence type="ECO:0000313" key="9">
    <source>
        <dbReference type="EMBL" id="GED06347.1"/>
    </source>
</evidence>
<evidence type="ECO:0000256" key="6">
    <source>
        <dbReference type="PROSITE-ProRule" id="PRU01091"/>
    </source>
</evidence>
<dbReference type="SMART" id="SM00448">
    <property type="entry name" value="REC"/>
    <property type="match status" value="1"/>
</dbReference>
<name>A0A4Y4DP15_GLUUR</name>
<dbReference type="GO" id="GO:0000156">
    <property type="term" value="F:phosphorelay response regulator activity"/>
    <property type="evidence" value="ECO:0007669"/>
    <property type="project" value="TreeGrafter"/>
</dbReference>
<sequence>MGKSVDGEAVIAVVIESDDAISDRVCGVLRNIGFVVHDESSGQRGVSLAAQVKPDLVIVGFGLPDIDGIETIRRLSSALESYVLALLDPANEIKLVQALDAGADGYCSKPLRDGEFRAQVDALMRRHAISARARQSDPGQEPQQLRHGQLTLDSSGWEVRMDGVLVALTATEFSILHVLMSAPGRVRSKRELARRVNLNEEDLDHGFVTESDVRSIEVHVANLRRKLGDSARASQWIETVRGVGYRLVNGRTSA</sequence>
<comment type="caution">
    <text evidence="9">The sequence shown here is derived from an EMBL/GenBank/DDBJ whole genome shotgun (WGS) entry which is preliminary data.</text>
</comment>
<evidence type="ECO:0000259" key="8">
    <source>
        <dbReference type="PROSITE" id="PS51755"/>
    </source>
</evidence>
<evidence type="ECO:0000259" key="7">
    <source>
        <dbReference type="PROSITE" id="PS50110"/>
    </source>
</evidence>
<evidence type="ECO:0000256" key="2">
    <source>
        <dbReference type="ARBA" id="ARBA00023015"/>
    </source>
</evidence>
<dbReference type="GO" id="GO:0005829">
    <property type="term" value="C:cytosol"/>
    <property type="evidence" value="ECO:0007669"/>
    <property type="project" value="TreeGrafter"/>
</dbReference>
<dbReference type="Gene3D" id="1.10.10.10">
    <property type="entry name" value="Winged helix-like DNA-binding domain superfamily/Winged helix DNA-binding domain"/>
    <property type="match status" value="1"/>
</dbReference>
<dbReference type="GO" id="GO:0032993">
    <property type="term" value="C:protein-DNA complex"/>
    <property type="evidence" value="ECO:0007669"/>
    <property type="project" value="TreeGrafter"/>
</dbReference>
<evidence type="ECO:0000256" key="4">
    <source>
        <dbReference type="ARBA" id="ARBA00023163"/>
    </source>
</evidence>
<dbReference type="InterPro" id="IPR039420">
    <property type="entry name" value="WalR-like"/>
</dbReference>
<dbReference type="AlphaFoldDB" id="A0A4Y4DP15"/>
<dbReference type="SUPFAM" id="SSF46894">
    <property type="entry name" value="C-terminal effector domain of the bipartite response regulators"/>
    <property type="match status" value="1"/>
</dbReference>
<dbReference type="InterPro" id="IPR001789">
    <property type="entry name" value="Sig_transdc_resp-reg_receiver"/>
</dbReference>
<reference evidence="9 10" key="1">
    <citation type="submission" date="2019-06" db="EMBL/GenBank/DDBJ databases">
        <title>Whole genome shotgun sequence of Glutamicibacter uratoxydans NBRC 15515.</title>
        <authorList>
            <person name="Hosoyama A."/>
            <person name="Uohara A."/>
            <person name="Ohji S."/>
            <person name="Ichikawa N."/>
        </authorList>
    </citation>
    <scope>NUCLEOTIDE SEQUENCE [LARGE SCALE GENOMIC DNA]</scope>
    <source>
        <strain evidence="9 10">NBRC 15515</strain>
    </source>
</reference>
<dbReference type="InterPro" id="IPR011006">
    <property type="entry name" value="CheY-like_superfamily"/>
</dbReference>
<dbReference type="CDD" id="cd00383">
    <property type="entry name" value="trans_reg_C"/>
    <property type="match status" value="1"/>
</dbReference>
<accession>A0A4Y4DP15</accession>
<evidence type="ECO:0000256" key="1">
    <source>
        <dbReference type="ARBA" id="ARBA00022553"/>
    </source>
</evidence>
<dbReference type="GO" id="GO:0000976">
    <property type="term" value="F:transcription cis-regulatory region binding"/>
    <property type="evidence" value="ECO:0007669"/>
    <property type="project" value="TreeGrafter"/>
</dbReference>
<dbReference type="Pfam" id="PF00486">
    <property type="entry name" value="Trans_reg_C"/>
    <property type="match status" value="1"/>
</dbReference>
<evidence type="ECO:0000256" key="5">
    <source>
        <dbReference type="PROSITE-ProRule" id="PRU00169"/>
    </source>
</evidence>
<comment type="caution">
    <text evidence="5">Lacks conserved residue(s) required for the propagation of feature annotation.</text>
</comment>
<gene>
    <name evidence="9" type="ORF">AUR04nite_18790</name>
</gene>
<dbReference type="InterPro" id="IPR001867">
    <property type="entry name" value="OmpR/PhoB-type_DNA-bd"/>
</dbReference>
<dbReference type="SUPFAM" id="SSF52172">
    <property type="entry name" value="CheY-like"/>
    <property type="match status" value="1"/>
</dbReference>
<dbReference type="PROSITE" id="PS50110">
    <property type="entry name" value="RESPONSE_REGULATORY"/>
    <property type="match status" value="1"/>
</dbReference>
<protein>
    <submittedName>
        <fullName evidence="9">DNA-binding response regulator</fullName>
    </submittedName>
</protein>
<evidence type="ECO:0000313" key="10">
    <source>
        <dbReference type="Proteomes" id="UP000316612"/>
    </source>
</evidence>
<dbReference type="Pfam" id="PF00072">
    <property type="entry name" value="Response_reg"/>
    <property type="match status" value="1"/>
</dbReference>
<dbReference type="Proteomes" id="UP000316612">
    <property type="component" value="Unassembled WGS sequence"/>
</dbReference>
<dbReference type="GO" id="GO:0006355">
    <property type="term" value="P:regulation of DNA-templated transcription"/>
    <property type="evidence" value="ECO:0007669"/>
    <property type="project" value="InterPro"/>
</dbReference>
<proteinExistence type="predicted"/>
<dbReference type="InterPro" id="IPR036388">
    <property type="entry name" value="WH-like_DNA-bd_sf"/>
</dbReference>
<feature type="DNA-binding region" description="OmpR/PhoB-type" evidence="6">
    <location>
        <begin position="142"/>
        <end position="249"/>
    </location>
</feature>
<dbReference type="PROSITE" id="PS51755">
    <property type="entry name" value="OMPR_PHOB"/>
    <property type="match status" value="1"/>
</dbReference>
<dbReference type="OrthoDB" id="3197131at2"/>
<keyword evidence="1" id="KW-0597">Phosphoprotein</keyword>
<feature type="domain" description="Response regulatory" evidence="7">
    <location>
        <begin position="11"/>
        <end position="124"/>
    </location>
</feature>
<evidence type="ECO:0000256" key="3">
    <source>
        <dbReference type="ARBA" id="ARBA00023125"/>
    </source>
</evidence>
<dbReference type="PANTHER" id="PTHR48111:SF4">
    <property type="entry name" value="DNA-BINDING DUAL TRANSCRIPTIONAL REGULATOR OMPR"/>
    <property type="match status" value="1"/>
</dbReference>
<dbReference type="Gene3D" id="3.40.50.2300">
    <property type="match status" value="1"/>
</dbReference>
<dbReference type="PANTHER" id="PTHR48111">
    <property type="entry name" value="REGULATOR OF RPOS"/>
    <property type="match status" value="1"/>
</dbReference>
<dbReference type="EMBL" id="BJNY01000009">
    <property type="protein sequence ID" value="GED06347.1"/>
    <property type="molecule type" value="Genomic_DNA"/>
</dbReference>
<keyword evidence="2" id="KW-0805">Transcription regulation</keyword>